<dbReference type="InterPro" id="IPR050864">
    <property type="entry name" value="Bacterial_PTS_Sugar_Transport"/>
</dbReference>
<dbReference type="OrthoDB" id="9782569at2"/>
<dbReference type="GO" id="GO:0005886">
    <property type="term" value="C:plasma membrane"/>
    <property type="evidence" value="ECO:0007669"/>
    <property type="project" value="UniProtKB-SubCell"/>
</dbReference>
<feature type="domain" description="PTS EIIC type-2" evidence="15">
    <location>
        <begin position="297"/>
        <end position="628"/>
    </location>
</feature>
<feature type="transmembrane region" description="Helical" evidence="12">
    <location>
        <begin position="308"/>
        <end position="325"/>
    </location>
</feature>
<keyword evidence="3" id="KW-0813">Transport</keyword>
<dbReference type="Gene3D" id="3.40.930.10">
    <property type="entry name" value="Mannitol-specific EII, Chain A"/>
    <property type="match status" value="1"/>
</dbReference>
<evidence type="ECO:0000256" key="10">
    <source>
        <dbReference type="ARBA" id="ARBA00022989"/>
    </source>
</evidence>
<feature type="transmembrane region" description="Helical" evidence="12">
    <location>
        <begin position="337"/>
        <end position="360"/>
    </location>
</feature>
<evidence type="ECO:0000256" key="7">
    <source>
        <dbReference type="ARBA" id="ARBA00022679"/>
    </source>
</evidence>
<comment type="subcellular location">
    <subcellularLocation>
        <location evidence="1">Cell inner membrane</location>
        <topology evidence="1">Multi-pass membrane protein</topology>
    </subcellularLocation>
    <subcellularLocation>
        <location evidence="2">Cytoplasm</location>
    </subcellularLocation>
</comment>
<dbReference type="Gene3D" id="3.40.50.2300">
    <property type="match status" value="1"/>
</dbReference>
<keyword evidence="10 12" id="KW-1133">Transmembrane helix</keyword>
<dbReference type="InterPro" id="IPR013014">
    <property type="entry name" value="PTS_EIIC_2"/>
</dbReference>
<evidence type="ECO:0000256" key="8">
    <source>
        <dbReference type="ARBA" id="ARBA00022683"/>
    </source>
</evidence>
<dbReference type="PROSITE" id="PS51094">
    <property type="entry name" value="PTS_EIIA_TYPE_2"/>
    <property type="match status" value="1"/>
</dbReference>
<dbReference type="PROSITE" id="PS51099">
    <property type="entry name" value="PTS_EIIB_TYPE_2"/>
    <property type="match status" value="1"/>
</dbReference>
<dbReference type="PANTHER" id="PTHR30505:SF28">
    <property type="entry name" value="PTS SYSTEM 2-O-ALPHA-MANNOSYL-D-GLYCERATE-SPECIFIC EIIABC COMPONENT"/>
    <property type="match status" value="1"/>
</dbReference>
<keyword evidence="11 12" id="KW-0472">Membrane</keyword>
<evidence type="ECO:0000256" key="6">
    <source>
        <dbReference type="ARBA" id="ARBA00022597"/>
    </source>
</evidence>
<keyword evidence="6" id="KW-0762">Sugar transport</keyword>
<feature type="transmembrane region" description="Helical" evidence="12">
    <location>
        <begin position="454"/>
        <end position="477"/>
    </location>
</feature>
<dbReference type="InterPro" id="IPR002178">
    <property type="entry name" value="PTS_EIIA_type-2_dom"/>
</dbReference>
<dbReference type="GO" id="GO:0009401">
    <property type="term" value="P:phosphoenolpyruvate-dependent sugar phosphotransferase system"/>
    <property type="evidence" value="ECO:0007669"/>
    <property type="project" value="UniProtKB-KW"/>
</dbReference>
<evidence type="ECO:0000259" key="14">
    <source>
        <dbReference type="PROSITE" id="PS51099"/>
    </source>
</evidence>
<keyword evidence="9 12" id="KW-0812">Transmembrane</keyword>
<dbReference type="PROSITE" id="PS51104">
    <property type="entry name" value="PTS_EIIC_TYPE_2"/>
    <property type="match status" value="1"/>
</dbReference>
<dbReference type="InterPro" id="IPR013011">
    <property type="entry name" value="PTS_EIIB_2"/>
</dbReference>
<comment type="caution">
    <text evidence="16">The sequence shown here is derived from an EMBL/GenBank/DDBJ whole genome shotgun (WGS) entry which is preliminary data.</text>
</comment>
<dbReference type="Pfam" id="PF02378">
    <property type="entry name" value="PTS_EIIC"/>
    <property type="match status" value="1"/>
</dbReference>
<dbReference type="GO" id="GO:0022877">
    <property type="term" value="F:protein-N(PI)-phosphohistidine-fructose phosphotransferase system transporter activity"/>
    <property type="evidence" value="ECO:0007669"/>
    <property type="project" value="InterPro"/>
</dbReference>
<feature type="transmembrane region" description="Helical" evidence="12">
    <location>
        <begin position="429"/>
        <end position="447"/>
    </location>
</feature>
<dbReference type="PANTHER" id="PTHR30505">
    <property type="entry name" value="FRUCTOSE-LIKE PERMEASE"/>
    <property type="match status" value="1"/>
</dbReference>
<dbReference type="InterPro" id="IPR006327">
    <property type="entry name" value="PTS_IIC_fruc"/>
</dbReference>
<dbReference type="Pfam" id="PF00359">
    <property type="entry name" value="PTS_EIIA_2"/>
    <property type="match status" value="1"/>
</dbReference>
<evidence type="ECO:0000256" key="5">
    <source>
        <dbReference type="ARBA" id="ARBA00022553"/>
    </source>
</evidence>
<dbReference type="PROSITE" id="PS00372">
    <property type="entry name" value="PTS_EIIA_TYPE_2_HIS"/>
    <property type="match status" value="1"/>
</dbReference>
<dbReference type="RefSeq" id="WP_057769066.1">
    <property type="nucleotide sequence ID" value="NZ_JQAT01000002.1"/>
</dbReference>
<organism evidence="16 19">
    <name type="scientific">Lactobacillus selangorensis</name>
    <dbReference type="NCBI Taxonomy" id="81857"/>
    <lineage>
        <taxon>Bacteria</taxon>
        <taxon>Bacillati</taxon>
        <taxon>Bacillota</taxon>
        <taxon>Bacilli</taxon>
        <taxon>Lactobacillales</taxon>
        <taxon>Lactobacillaceae</taxon>
        <taxon>Lactobacillus</taxon>
    </lineage>
</organism>
<dbReference type="GO" id="GO:0090563">
    <property type="term" value="F:protein-phosphocysteine-sugar phosphotransferase activity"/>
    <property type="evidence" value="ECO:0007669"/>
    <property type="project" value="TreeGrafter"/>
</dbReference>
<dbReference type="Pfam" id="PF02302">
    <property type="entry name" value="PTS_IIB"/>
    <property type="match status" value="1"/>
</dbReference>
<accession>A0A0R2FKI6</accession>
<keyword evidence="7 16" id="KW-0808">Transferase</keyword>
<keyword evidence="5" id="KW-0597">Phosphoprotein</keyword>
<keyword evidence="18" id="KW-1185">Reference proteome</keyword>
<dbReference type="SUPFAM" id="SSF52794">
    <property type="entry name" value="PTS system IIB component-like"/>
    <property type="match status" value="1"/>
</dbReference>
<dbReference type="EMBL" id="JQAZ01000002">
    <property type="protein sequence ID" value="KRN32824.1"/>
    <property type="molecule type" value="Genomic_DNA"/>
</dbReference>
<evidence type="ECO:0000313" key="17">
    <source>
        <dbReference type="EMBL" id="KRN32824.1"/>
    </source>
</evidence>
<evidence type="ECO:0000256" key="2">
    <source>
        <dbReference type="ARBA" id="ARBA00004496"/>
    </source>
</evidence>
<evidence type="ECO:0000256" key="12">
    <source>
        <dbReference type="SAM" id="Phobius"/>
    </source>
</evidence>
<evidence type="ECO:0000259" key="15">
    <source>
        <dbReference type="PROSITE" id="PS51104"/>
    </source>
</evidence>
<dbReference type="Proteomes" id="UP000051645">
    <property type="component" value="Unassembled WGS sequence"/>
</dbReference>
<dbReference type="EMBL" id="JQAT01000002">
    <property type="protein sequence ID" value="KRN28766.1"/>
    <property type="molecule type" value="Genomic_DNA"/>
</dbReference>
<dbReference type="InterPro" id="IPR003353">
    <property type="entry name" value="PTS_IIB_fruc"/>
</dbReference>
<dbReference type="InterPro" id="IPR004715">
    <property type="entry name" value="PTS_IIA_fruc"/>
</dbReference>
<dbReference type="InterPro" id="IPR003501">
    <property type="entry name" value="PTS_EIIB_2/3"/>
</dbReference>
<feature type="transmembrane region" description="Helical" evidence="12">
    <location>
        <begin position="392"/>
        <end position="409"/>
    </location>
</feature>
<dbReference type="PATRIC" id="fig|81857.3.peg.976"/>
<evidence type="ECO:0000256" key="9">
    <source>
        <dbReference type="ARBA" id="ARBA00022692"/>
    </source>
</evidence>
<dbReference type="Proteomes" id="UP000051751">
    <property type="component" value="Unassembled WGS sequence"/>
</dbReference>
<evidence type="ECO:0000313" key="16">
    <source>
        <dbReference type="EMBL" id="KRN28766.1"/>
    </source>
</evidence>
<dbReference type="NCBIfam" id="TIGR00829">
    <property type="entry name" value="FRU"/>
    <property type="match status" value="1"/>
</dbReference>
<dbReference type="InterPro" id="IPR016152">
    <property type="entry name" value="PTrfase/Anion_transptr"/>
</dbReference>
<dbReference type="FunFam" id="3.40.50.2300:FF:000014">
    <property type="entry name" value="PTS system fructose-like transporter subunit IIB"/>
    <property type="match status" value="1"/>
</dbReference>
<evidence type="ECO:0000313" key="18">
    <source>
        <dbReference type="Proteomes" id="UP000051645"/>
    </source>
</evidence>
<dbReference type="NCBIfam" id="TIGR00848">
    <property type="entry name" value="fruA"/>
    <property type="match status" value="1"/>
</dbReference>
<sequence length="638" mass="67115">MDIRKLLKPNLMLLDLKAADQSAAIDEMITSLFVNGIIDDQAAFRVDILKREAETSTGIGAGIAIPHAKNAAVKTPAVLFARSKSGLDYHSLDGQPTHLFFMIAVPANANNTHLEALASLSALLLDSQLIEQLKTVATPDDVQAAFKAAQERQHQQDAAVAAADSHPDFPQVLAVTACPTGIAHTYMAEAALIKAADQLHVSIKVETNGSEGVKHRLTDSEIAHATGIIVAADKKVAMERFDGKHLLQVPVVAGIKKPAELIQDTLAQKGPLYHAGHTSEAPAEAADDEPSGIWHHIYQDLMNGISNMLPFVVGGGIIMAISFMVEQYLGKTSLAFTFLNSLGTNTFSFLIPILAAYIAVSIGDRPALMPGFVGGYMATLPAASVVKSTGSAGFIGGIIAGFLAGYLILGLKKLFVHLPKSLEGLKPMILFPVLGLLSIGLLMFFIIDPIFSVVNLFLVHILTTMGTANAILMGAVLGGMQAVDLGGPVNKAAYTTAIGVLSETGNGSMMASVMIGGMIPPLAIALATTLWKNKFTPDEQKAGLSNYILGISFITEGAIPFAIADPLRVITSSVIGAVIGGGLAQLWKVSVPAPHGGLWVILLVHHPFGFIAALIIGAVIAGVIYGIWKPRLTPNVVK</sequence>
<feature type="transmembrane region" description="Helical" evidence="12">
    <location>
        <begin position="509"/>
        <end position="531"/>
    </location>
</feature>
<evidence type="ECO:0000256" key="3">
    <source>
        <dbReference type="ARBA" id="ARBA00022448"/>
    </source>
</evidence>
<evidence type="ECO:0000256" key="4">
    <source>
        <dbReference type="ARBA" id="ARBA00022475"/>
    </source>
</evidence>
<dbReference type="GO" id="GO:0005351">
    <property type="term" value="F:carbohydrate:proton symporter activity"/>
    <property type="evidence" value="ECO:0007669"/>
    <property type="project" value="InterPro"/>
</dbReference>
<dbReference type="InterPro" id="IPR003352">
    <property type="entry name" value="PTS_EIIC"/>
</dbReference>
<gene>
    <name evidence="16" type="ORF">IV38_GL000971</name>
    <name evidence="17" type="ORF">IV40_GL000882</name>
</gene>
<feature type="transmembrane region" description="Helical" evidence="12">
    <location>
        <begin position="569"/>
        <end position="587"/>
    </location>
</feature>
<evidence type="ECO:0000256" key="1">
    <source>
        <dbReference type="ARBA" id="ARBA00004429"/>
    </source>
</evidence>
<dbReference type="InterPro" id="IPR036095">
    <property type="entry name" value="PTS_EIIB-like_sf"/>
</dbReference>
<reference evidence="18 19" key="1">
    <citation type="journal article" date="2015" name="Genome Announc.">
        <title>Expanding the biotechnology potential of lactobacilli through comparative genomics of 213 strains and associated genera.</title>
        <authorList>
            <person name="Sun Z."/>
            <person name="Harris H.M."/>
            <person name="McCann A."/>
            <person name="Guo C."/>
            <person name="Argimon S."/>
            <person name="Zhang W."/>
            <person name="Yang X."/>
            <person name="Jeffery I.B."/>
            <person name="Cooney J.C."/>
            <person name="Kagawa T.F."/>
            <person name="Liu W."/>
            <person name="Song Y."/>
            <person name="Salvetti E."/>
            <person name="Wrobel A."/>
            <person name="Rasinkangas P."/>
            <person name="Parkhill J."/>
            <person name="Rea M.C."/>
            <person name="O'Sullivan O."/>
            <person name="Ritari J."/>
            <person name="Douillard F.P."/>
            <person name="Paul Ross R."/>
            <person name="Yang R."/>
            <person name="Briner A.E."/>
            <person name="Felis G.E."/>
            <person name="de Vos W.M."/>
            <person name="Barrangou R."/>
            <person name="Klaenhammer T.R."/>
            <person name="Caufield P.W."/>
            <person name="Cui Y."/>
            <person name="Zhang H."/>
            <person name="O'Toole P.W."/>
        </authorList>
    </citation>
    <scope>NUCLEOTIDE SEQUENCE [LARGE SCALE GENOMIC DNA]</scope>
    <source>
        <strain evidence="16 19">ATCC BAA-66</strain>
        <strain evidence="17 18">DSM 13344</strain>
    </source>
</reference>
<dbReference type="CDD" id="cd05569">
    <property type="entry name" value="PTS_IIB_fructose"/>
    <property type="match status" value="1"/>
</dbReference>
<proteinExistence type="predicted"/>
<evidence type="ECO:0000256" key="11">
    <source>
        <dbReference type="ARBA" id="ARBA00023136"/>
    </source>
</evidence>
<dbReference type="AlphaFoldDB" id="A0A0R2FKI6"/>
<dbReference type="SUPFAM" id="SSF55804">
    <property type="entry name" value="Phoshotransferase/anion transport protein"/>
    <property type="match status" value="1"/>
</dbReference>
<dbReference type="FunFam" id="3.40.930.10:FF:000009">
    <property type="entry name" value="PTS system, fructose specific IIABC component"/>
    <property type="match status" value="1"/>
</dbReference>
<keyword evidence="8" id="KW-0598">Phosphotransferase system</keyword>
<keyword evidence="4" id="KW-1003">Cell membrane</keyword>
<feature type="domain" description="PTS EIIB type-2" evidence="14">
    <location>
        <begin position="172"/>
        <end position="267"/>
    </location>
</feature>
<feature type="transmembrane region" description="Helical" evidence="12">
    <location>
        <begin position="543"/>
        <end position="563"/>
    </location>
</feature>
<dbReference type="CDD" id="cd00211">
    <property type="entry name" value="PTS_IIA_fru"/>
    <property type="match status" value="1"/>
</dbReference>
<evidence type="ECO:0000313" key="19">
    <source>
        <dbReference type="Proteomes" id="UP000051751"/>
    </source>
</evidence>
<feature type="domain" description="PTS EIIA type-2" evidence="13">
    <location>
        <begin position="5"/>
        <end position="149"/>
    </location>
</feature>
<name>A0A0R2FKI6_9LACO</name>
<dbReference type="STRING" id="81857.IV38_GL000971"/>
<feature type="transmembrane region" description="Helical" evidence="12">
    <location>
        <begin position="599"/>
        <end position="628"/>
    </location>
</feature>
<evidence type="ECO:0000259" key="13">
    <source>
        <dbReference type="PROSITE" id="PS51094"/>
    </source>
</evidence>
<protein>
    <submittedName>
        <fullName evidence="16">Fructose-specific phosphotransferase system, enzyme IIABC</fullName>
    </submittedName>
</protein>
<dbReference type="GO" id="GO:0005737">
    <property type="term" value="C:cytoplasm"/>
    <property type="evidence" value="ECO:0007669"/>
    <property type="project" value="UniProtKB-SubCell"/>
</dbReference>
<dbReference type="NCBIfam" id="TIGR01427">
    <property type="entry name" value="PTS_IIC_fructo"/>
    <property type="match status" value="1"/>
</dbReference>